<dbReference type="AlphaFoldDB" id="A0A9Q3E545"/>
<protein>
    <recommendedName>
        <fullName evidence="3">Integrase catalytic domain-containing protein</fullName>
    </recommendedName>
</protein>
<dbReference type="GO" id="GO:0003676">
    <property type="term" value="F:nucleic acid binding"/>
    <property type="evidence" value="ECO:0007669"/>
    <property type="project" value="InterPro"/>
</dbReference>
<proteinExistence type="predicted"/>
<evidence type="ECO:0000313" key="2">
    <source>
        <dbReference type="Proteomes" id="UP000765509"/>
    </source>
</evidence>
<dbReference type="Proteomes" id="UP000765509">
    <property type="component" value="Unassembled WGS sequence"/>
</dbReference>
<dbReference type="InterPro" id="IPR036397">
    <property type="entry name" value="RNaseH_sf"/>
</dbReference>
<evidence type="ECO:0008006" key="3">
    <source>
        <dbReference type="Google" id="ProtNLM"/>
    </source>
</evidence>
<dbReference type="SUPFAM" id="SSF53098">
    <property type="entry name" value="Ribonuclease H-like"/>
    <property type="match status" value="1"/>
</dbReference>
<evidence type="ECO:0000313" key="1">
    <source>
        <dbReference type="EMBL" id="MBW0512825.1"/>
    </source>
</evidence>
<sequence>MDTEIMIWNTFISHTGLFQNIISDGDPKFTAAFFTNLHELFTEKLSFQRSYHLQAYGLAEKIIQALEDMVRIFCSDCLELKDSDGFSKDWCGLIPALELAYKQSFINRKNTSNVSKML</sequence>
<reference evidence="1" key="1">
    <citation type="submission" date="2021-03" db="EMBL/GenBank/DDBJ databases">
        <title>Draft genome sequence of rust myrtle Austropuccinia psidii MF-1, a brazilian biotype.</title>
        <authorList>
            <person name="Quecine M.C."/>
            <person name="Pachon D.M.R."/>
            <person name="Bonatelli M.L."/>
            <person name="Correr F.H."/>
            <person name="Franceschini L.M."/>
            <person name="Leite T.F."/>
            <person name="Margarido G.R.A."/>
            <person name="Almeida C.A."/>
            <person name="Ferrarezi J.A."/>
            <person name="Labate C.A."/>
        </authorList>
    </citation>
    <scope>NUCLEOTIDE SEQUENCE</scope>
    <source>
        <strain evidence="1">MF-1</strain>
    </source>
</reference>
<dbReference type="InterPro" id="IPR012337">
    <property type="entry name" value="RNaseH-like_sf"/>
</dbReference>
<name>A0A9Q3E545_9BASI</name>
<comment type="caution">
    <text evidence="1">The sequence shown here is derived from an EMBL/GenBank/DDBJ whole genome shotgun (WGS) entry which is preliminary data.</text>
</comment>
<keyword evidence="2" id="KW-1185">Reference proteome</keyword>
<dbReference type="EMBL" id="AVOT02023012">
    <property type="protein sequence ID" value="MBW0512825.1"/>
    <property type="molecule type" value="Genomic_DNA"/>
</dbReference>
<organism evidence="1 2">
    <name type="scientific">Austropuccinia psidii MF-1</name>
    <dbReference type="NCBI Taxonomy" id="1389203"/>
    <lineage>
        <taxon>Eukaryota</taxon>
        <taxon>Fungi</taxon>
        <taxon>Dikarya</taxon>
        <taxon>Basidiomycota</taxon>
        <taxon>Pucciniomycotina</taxon>
        <taxon>Pucciniomycetes</taxon>
        <taxon>Pucciniales</taxon>
        <taxon>Sphaerophragmiaceae</taxon>
        <taxon>Austropuccinia</taxon>
    </lineage>
</organism>
<dbReference type="Gene3D" id="3.30.420.10">
    <property type="entry name" value="Ribonuclease H-like superfamily/Ribonuclease H"/>
    <property type="match status" value="1"/>
</dbReference>
<accession>A0A9Q3E545</accession>
<gene>
    <name evidence="1" type="ORF">O181_052540</name>
</gene>